<accession>X6P326</accession>
<feature type="transmembrane region" description="Helical" evidence="1">
    <location>
        <begin position="123"/>
        <end position="140"/>
    </location>
</feature>
<gene>
    <name evidence="2" type="ORF">RFI_04486</name>
</gene>
<reference evidence="2 3" key="1">
    <citation type="journal article" date="2013" name="Curr. Biol.">
        <title>The Genome of the Foraminiferan Reticulomyxa filosa.</title>
        <authorList>
            <person name="Glockner G."/>
            <person name="Hulsmann N."/>
            <person name="Schleicher M."/>
            <person name="Noegel A.A."/>
            <person name="Eichinger L."/>
            <person name="Gallinger C."/>
            <person name="Pawlowski J."/>
            <person name="Sierra R."/>
            <person name="Euteneuer U."/>
            <person name="Pillet L."/>
            <person name="Moustafa A."/>
            <person name="Platzer M."/>
            <person name="Groth M."/>
            <person name="Szafranski K."/>
            <person name="Schliwa M."/>
        </authorList>
    </citation>
    <scope>NUCLEOTIDE SEQUENCE [LARGE SCALE GENOMIC DNA]</scope>
</reference>
<organism evidence="2 3">
    <name type="scientific">Reticulomyxa filosa</name>
    <dbReference type="NCBI Taxonomy" id="46433"/>
    <lineage>
        <taxon>Eukaryota</taxon>
        <taxon>Sar</taxon>
        <taxon>Rhizaria</taxon>
        <taxon>Retaria</taxon>
        <taxon>Foraminifera</taxon>
        <taxon>Monothalamids</taxon>
        <taxon>Reticulomyxidae</taxon>
        <taxon>Reticulomyxa</taxon>
    </lineage>
</organism>
<dbReference type="EMBL" id="ASPP01004044">
    <property type="protein sequence ID" value="ETO32631.1"/>
    <property type="molecule type" value="Genomic_DNA"/>
</dbReference>
<feature type="transmembrane region" description="Helical" evidence="1">
    <location>
        <begin position="219"/>
        <end position="236"/>
    </location>
</feature>
<evidence type="ECO:0000313" key="3">
    <source>
        <dbReference type="Proteomes" id="UP000023152"/>
    </source>
</evidence>
<keyword evidence="3" id="KW-1185">Reference proteome</keyword>
<dbReference type="AlphaFoldDB" id="X6P326"/>
<protein>
    <submittedName>
        <fullName evidence="2">Uncharacterized protein</fullName>
    </submittedName>
</protein>
<keyword evidence="1" id="KW-0812">Transmembrane</keyword>
<comment type="caution">
    <text evidence="2">The sequence shown here is derived from an EMBL/GenBank/DDBJ whole genome shotgun (WGS) entry which is preliminary data.</text>
</comment>
<evidence type="ECO:0000256" key="1">
    <source>
        <dbReference type="SAM" id="Phobius"/>
    </source>
</evidence>
<keyword evidence="1" id="KW-0472">Membrane</keyword>
<name>X6P326_RETFI</name>
<keyword evidence="1" id="KW-1133">Transmembrane helix</keyword>
<dbReference type="Proteomes" id="UP000023152">
    <property type="component" value="Unassembled WGS sequence"/>
</dbReference>
<sequence length="274" mass="33390">MLCKVGLLDCLKREEPNNICRSRTFLKKRKTFPLSEKKKNYSKIKQYSIKYSIQKTIIIFNYVLLTHHILLNKKKGFFFLFCRLYVCQLVVVILLHSPTLQQYGFFVVFYISSTEEEKSVCNLFIYLFIFNIFNFVLFDNSRHQPIKKKKCFTFPTLQRKKLGLKSTLHENKNERVCIFLYVLFYYNNFICLKMKIEIGAWLRRQKLILFFFSLKNKKFIYYLMFFFFFNKMFVLIGREKNYMEKNVGKNKWKKMMGKVEKNNGKNEKIKKKFY</sequence>
<proteinExistence type="predicted"/>
<evidence type="ECO:0000313" key="2">
    <source>
        <dbReference type="EMBL" id="ETO32631.1"/>
    </source>
</evidence>
<feature type="transmembrane region" description="Helical" evidence="1">
    <location>
        <begin position="176"/>
        <end position="196"/>
    </location>
</feature>
<feature type="transmembrane region" description="Helical" evidence="1">
    <location>
        <begin position="77"/>
        <end position="96"/>
    </location>
</feature>